<reference evidence="8 9" key="1">
    <citation type="submission" date="2019-10" db="EMBL/GenBank/DDBJ databases">
        <authorList>
            <person name="Karimi E."/>
        </authorList>
    </citation>
    <scope>NUCLEOTIDE SEQUENCE [LARGE SCALE GENOMIC DNA]</scope>
    <source>
        <strain evidence="8">Aeromonas sp. 8C</strain>
    </source>
</reference>
<keyword evidence="3" id="KW-0645">Protease</keyword>
<gene>
    <name evidence="8" type="ORF">AERO8C_160217</name>
</gene>
<evidence type="ECO:0000256" key="4">
    <source>
        <dbReference type="ARBA" id="ARBA00022801"/>
    </source>
</evidence>
<evidence type="ECO:0000256" key="1">
    <source>
        <dbReference type="ARBA" id="ARBA00004328"/>
    </source>
</evidence>
<feature type="domain" description="Prohead serine protease" evidence="6">
    <location>
        <begin position="84"/>
        <end position="178"/>
    </location>
</feature>
<dbReference type="EMBL" id="CABWLC010000008">
    <property type="protein sequence ID" value="VXA84064.1"/>
    <property type="molecule type" value="Genomic_DNA"/>
</dbReference>
<dbReference type="RefSeq" id="WP_201298854.1">
    <property type="nucleotide sequence ID" value="NZ_LR732798.1"/>
</dbReference>
<evidence type="ECO:0000313" key="9">
    <source>
        <dbReference type="Proteomes" id="UP000439123"/>
    </source>
</evidence>
<dbReference type="NCBIfam" id="TIGR01554">
    <property type="entry name" value="major_cap_HK97"/>
    <property type="match status" value="1"/>
</dbReference>
<dbReference type="Gene3D" id="3.30.2400.10">
    <property type="entry name" value="Major capsid protein gp5"/>
    <property type="match status" value="1"/>
</dbReference>
<dbReference type="InterPro" id="IPR054612">
    <property type="entry name" value="Phage_capsid-like_C"/>
</dbReference>
<name>A0A653KZS3_AERVE</name>
<evidence type="ECO:0000256" key="3">
    <source>
        <dbReference type="ARBA" id="ARBA00022670"/>
    </source>
</evidence>
<dbReference type="InterPro" id="IPR024455">
    <property type="entry name" value="Phage_capsid"/>
</dbReference>
<feature type="domain" description="Phage capsid-like C-terminal" evidence="7">
    <location>
        <begin position="423"/>
        <end position="685"/>
    </location>
</feature>
<keyword evidence="4" id="KW-0378">Hydrolase</keyword>
<accession>A0A653KZS3</accession>
<evidence type="ECO:0000259" key="6">
    <source>
        <dbReference type="Pfam" id="PF04586"/>
    </source>
</evidence>
<dbReference type="Pfam" id="PF04586">
    <property type="entry name" value="Peptidase_S78"/>
    <property type="match status" value="1"/>
</dbReference>
<proteinExistence type="predicted"/>
<feature type="region of interest" description="Disordered" evidence="5">
    <location>
        <begin position="322"/>
        <end position="342"/>
    </location>
</feature>
<organism evidence="8 9">
    <name type="scientific">Aeromonas veronii</name>
    <dbReference type="NCBI Taxonomy" id="654"/>
    <lineage>
        <taxon>Bacteria</taxon>
        <taxon>Pseudomonadati</taxon>
        <taxon>Pseudomonadota</taxon>
        <taxon>Gammaproteobacteria</taxon>
        <taxon>Aeromonadales</taxon>
        <taxon>Aeromonadaceae</taxon>
        <taxon>Aeromonas</taxon>
    </lineage>
</organism>
<dbReference type="InterPro" id="IPR054613">
    <property type="entry name" value="Peptidase_S78_dom"/>
</dbReference>
<evidence type="ECO:0000313" key="8">
    <source>
        <dbReference type="EMBL" id="VXA84064.1"/>
    </source>
</evidence>
<comment type="subcellular location">
    <subcellularLocation>
        <location evidence="1">Virion</location>
    </subcellularLocation>
</comment>
<evidence type="ECO:0000256" key="5">
    <source>
        <dbReference type="SAM" id="MobiDB-lite"/>
    </source>
</evidence>
<evidence type="ECO:0000256" key="2">
    <source>
        <dbReference type="ARBA" id="ARBA00022612"/>
    </source>
</evidence>
<dbReference type="AlphaFoldDB" id="A0A653KZS3"/>
<dbReference type="GO" id="GO:0006508">
    <property type="term" value="P:proteolysis"/>
    <property type="evidence" value="ECO:0007669"/>
    <property type="project" value="UniProtKB-KW"/>
</dbReference>
<evidence type="ECO:0000259" key="7">
    <source>
        <dbReference type="Pfam" id="PF05065"/>
    </source>
</evidence>
<dbReference type="SUPFAM" id="SSF56563">
    <property type="entry name" value="Major capsid protein gp5"/>
    <property type="match status" value="1"/>
</dbReference>
<sequence length="692" mass="75303">MKPRSLSSLIGAYMTRDGGQGKALPDFNAKGSMHRDMEVDSFDVDKRTVSLAFSSELPVERWFGFEVLDHSPSSIRLDRLRDGAPLLLNHDWDDQIGVIESVTIGDDRRGRAIVRFSRNKDADEIFQDVMDGIRRHVSVGYRILAAKLEEIEGGDDTYRIIDWEPYEISIVSVPADPSVGVGRSLEIPQEDGKRTKGDAGTIERGTTAKNSTTEEVRTMNEKILRDGKGNLVRAMVDAEGKILEVLEVLEEAGADVRSARDGAAKAERERTASILQMGEQYGCRSLADKAVAEGKTVDQFRAEVLDYINTRDARAIVGVLSKREPAQPSQRSGTPLSEMPSPLIGLSDQEVRNYSIFRAVRALQPNASKADRDDAAFEIECSETAQRQLGKTAKGILIPQDVLNSRAFNAGGAANTPNGAQSGQNLVDTTFMGGSFIEMLRNRTTIMRLATTMGGLVGNVDVPRQTGGATAYWLGEGEDAQEGTPTIGQLTLSPKTLAAYTDITRRLLMQSSMDAEGIVRRDLVNAMAQAIDFAGYYGSGAGNQPRGIKNYTGINAVDFAALWPTYAELVAMESEIAADNADIGQMGYIGNARFRGNCKSTAKFGTGTEATIWEPGNTVNGYQCEISNQIAQGDVFFGNFADMLIGMWGGLDLTVDPYSLSKSGGLRIVVFQDVDFILRRVESFCWGSQNVA</sequence>
<protein>
    <submittedName>
        <fullName evidence="8">Contig_80, whole genome shotgun sequence</fullName>
    </submittedName>
</protein>
<dbReference type="Pfam" id="PF05065">
    <property type="entry name" value="Phage_capsid"/>
    <property type="match status" value="1"/>
</dbReference>
<dbReference type="Proteomes" id="UP000439123">
    <property type="component" value="Unassembled WGS sequence"/>
</dbReference>
<keyword evidence="2" id="KW-1188">Viral release from host cell</keyword>
<comment type="caution">
    <text evidence="8">The sequence shown here is derived from an EMBL/GenBank/DDBJ whole genome shotgun (WGS) entry which is preliminary data.</text>
</comment>
<dbReference type="GO" id="GO:0008233">
    <property type="term" value="F:peptidase activity"/>
    <property type="evidence" value="ECO:0007669"/>
    <property type="project" value="UniProtKB-KW"/>
</dbReference>